<evidence type="ECO:0000313" key="1">
    <source>
        <dbReference type="EMBL" id="KAK3048960.1"/>
    </source>
</evidence>
<organism evidence="1 2">
    <name type="scientific">Coniosporium uncinatum</name>
    <dbReference type="NCBI Taxonomy" id="93489"/>
    <lineage>
        <taxon>Eukaryota</taxon>
        <taxon>Fungi</taxon>
        <taxon>Dikarya</taxon>
        <taxon>Ascomycota</taxon>
        <taxon>Pezizomycotina</taxon>
        <taxon>Dothideomycetes</taxon>
        <taxon>Dothideomycetes incertae sedis</taxon>
        <taxon>Coniosporium</taxon>
    </lineage>
</organism>
<name>A0ACC3CXD6_9PEZI</name>
<proteinExistence type="predicted"/>
<sequence length="263" mass="29498">MELLPHDPSGVLFNPFNHLTEEIRRYGERIRGNMGGDSSTYGTLSNKYRTPTKAKPWRGIWVGDYSGHGCEFLVVLQPDPEEERPLPEDVHDAIRSGSWTTGTHTKANGEPAQNDIIEHFREDGDDSGPMEGPSQSKPAVCTALHEDDDGPDYTGRIEAVKLTGDPNIPRGEYTFIAPDISNKGLLRVAEEEIFRGARVVRSVGHVAARNFVQDTYTPSQLILVDHDTLAQYWEAFGHISFYRRVPIERIMEADDDHLGERLT</sequence>
<evidence type="ECO:0000313" key="2">
    <source>
        <dbReference type="Proteomes" id="UP001186974"/>
    </source>
</evidence>
<comment type="caution">
    <text evidence="1">The sequence shown here is derived from an EMBL/GenBank/DDBJ whole genome shotgun (WGS) entry which is preliminary data.</text>
</comment>
<dbReference type="EMBL" id="JAWDJW010010233">
    <property type="protein sequence ID" value="KAK3048960.1"/>
    <property type="molecule type" value="Genomic_DNA"/>
</dbReference>
<gene>
    <name evidence="1" type="ORF">LTS18_012839</name>
</gene>
<keyword evidence="2" id="KW-1185">Reference proteome</keyword>
<dbReference type="Proteomes" id="UP001186974">
    <property type="component" value="Unassembled WGS sequence"/>
</dbReference>
<feature type="non-terminal residue" evidence="1">
    <location>
        <position position="263"/>
    </location>
</feature>
<accession>A0ACC3CXD6</accession>
<reference evidence="1" key="1">
    <citation type="submission" date="2024-09" db="EMBL/GenBank/DDBJ databases">
        <title>Black Yeasts Isolated from many extreme environments.</title>
        <authorList>
            <person name="Coleine C."/>
            <person name="Stajich J.E."/>
            <person name="Selbmann L."/>
        </authorList>
    </citation>
    <scope>NUCLEOTIDE SEQUENCE</scope>
    <source>
        <strain evidence="1">CCFEE 5737</strain>
    </source>
</reference>
<protein>
    <submittedName>
        <fullName evidence="1">Uncharacterized protein</fullName>
    </submittedName>
</protein>